<dbReference type="Proteomes" id="UP000267164">
    <property type="component" value="Chromosome"/>
</dbReference>
<evidence type="ECO:0000313" key="2">
    <source>
        <dbReference type="EMBL" id="AYF78342.1"/>
    </source>
</evidence>
<keyword evidence="1" id="KW-1133">Transmembrane helix</keyword>
<evidence type="ECO:0000313" key="3">
    <source>
        <dbReference type="Proteomes" id="UP000267164"/>
    </source>
</evidence>
<accession>A0A386ZKF3</accession>
<name>A0A386ZKF3_9NOCA</name>
<dbReference type="KEGG" id="nyu:D7D52_35995"/>
<dbReference type="RefSeq" id="WP_120743425.1">
    <property type="nucleotide sequence ID" value="NZ_CP032568.1"/>
</dbReference>
<feature type="transmembrane region" description="Helical" evidence="1">
    <location>
        <begin position="7"/>
        <end position="28"/>
    </location>
</feature>
<organism evidence="2 3">
    <name type="scientific">Nocardia yunnanensis</name>
    <dbReference type="NCBI Taxonomy" id="2382165"/>
    <lineage>
        <taxon>Bacteria</taxon>
        <taxon>Bacillati</taxon>
        <taxon>Actinomycetota</taxon>
        <taxon>Actinomycetes</taxon>
        <taxon>Mycobacteriales</taxon>
        <taxon>Nocardiaceae</taxon>
        <taxon>Nocardia</taxon>
    </lineage>
</organism>
<gene>
    <name evidence="2" type="ORF">D7D52_35995</name>
</gene>
<feature type="transmembrane region" description="Helical" evidence="1">
    <location>
        <begin position="82"/>
        <end position="98"/>
    </location>
</feature>
<evidence type="ECO:0000256" key="1">
    <source>
        <dbReference type="SAM" id="Phobius"/>
    </source>
</evidence>
<dbReference type="EMBL" id="CP032568">
    <property type="protein sequence ID" value="AYF78342.1"/>
    <property type="molecule type" value="Genomic_DNA"/>
</dbReference>
<feature type="transmembrane region" description="Helical" evidence="1">
    <location>
        <begin position="104"/>
        <end position="125"/>
    </location>
</feature>
<dbReference type="AlphaFoldDB" id="A0A386ZKF3"/>
<keyword evidence="3" id="KW-1185">Reference proteome</keyword>
<protein>
    <submittedName>
        <fullName evidence="2">Uncharacterized protein</fullName>
    </submittedName>
</protein>
<sequence>MNPRPGPMVLAVVGVMVVASAVVSALIIGPLHTAMRLPPLMAWLTWAIPASMQVAIGLCAYERAGTWDLGMYRATRQGFHHVAVILAVLAVCAVSERPGGFDPAAAAVAVVLCATGPVLLAGIFFPRRHLA</sequence>
<reference evidence="2 3" key="1">
    <citation type="submission" date="2018-09" db="EMBL/GenBank/DDBJ databases">
        <title>Nocardia yunnanensis sp. nov., an actinomycete isolated from a soil sample.</title>
        <authorList>
            <person name="Zhang J."/>
        </authorList>
    </citation>
    <scope>NUCLEOTIDE SEQUENCE [LARGE SCALE GENOMIC DNA]</scope>
    <source>
        <strain evidence="2 3">CFHS0054</strain>
    </source>
</reference>
<keyword evidence="1" id="KW-0472">Membrane</keyword>
<proteinExistence type="predicted"/>
<feature type="transmembrane region" description="Helical" evidence="1">
    <location>
        <begin position="40"/>
        <end position="61"/>
    </location>
</feature>
<keyword evidence="1" id="KW-0812">Transmembrane</keyword>